<dbReference type="PANTHER" id="PTHR31187:SF1">
    <property type="entry name" value="ADP,ATP CARRIER PROTEIN 1"/>
    <property type="match status" value="1"/>
</dbReference>
<dbReference type="Proteomes" id="UP001162640">
    <property type="component" value="Unassembled WGS sequence"/>
</dbReference>
<gene>
    <name evidence="11" type="ORF">TL16_g10713</name>
</gene>
<evidence type="ECO:0000256" key="10">
    <source>
        <dbReference type="SAM" id="MobiDB-lite"/>
    </source>
</evidence>
<keyword evidence="8 9" id="KW-0472">Membrane</keyword>
<dbReference type="PANTHER" id="PTHR31187">
    <property type="match status" value="1"/>
</dbReference>
<evidence type="ECO:0000313" key="12">
    <source>
        <dbReference type="Proteomes" id="UP001162640"/>
    </source>
</evidence>
<dbReference type="GO" id="GO:0016020">
    <property type="term" value="C:membrane"/>
    <property type="evidence" value="ECO:0007669"/>
    <property type="project" value="UniProtKB-SubCell"/>
</dbReference>
<keyword evidence="6 9" id="KW-0067">ATP-binding</keyword>
<dbReference type="InterPro" id="IPR036259">
    <property type="entry name" value="MFS_trans_sf"/>
</dbReference>
<feature type="transmembrane region" description="Helical" evidence="9">
    <location>
        <begin position="323"/>
        <end position="341"/>
    </location>
</feature>
<evidence type="ECO:0000256" key="7">
    <source>
        <dbReference type="ARBA" id="ARBA00022989"/>
    </source>
</evidence>
<name>A0A9W7BFJ7_9STRA</name>
<evidence type="ECO:0000256" key="9">
    <source>
        <dbReference type="RuleBase" id="RU363121"/>
    </source>
</evidence>
<dbReference type="GO" id="GO:0005471">
    <property type="term" value="F:ATP:ADP antiporter activity"/>
    <property type="evidence" value="ECO:0007669"/>
    <property type="project" value="InterPro"/>
</dbReference>
<dbReference type="GO" id="GO:0005524">
    <property type="term" value="F:ATP binding"/>
    <property type="evidence" value="ECO:0007669"/>
    <property type="project" value="UniProtKB-KW"/>
</dbReference>
<dbReference type="SUPFAM" id="SSF103473">
    <property type="entry name" value="MFS general substrate transporter"/>
    <property type="match status" value="1"/>
</dbReference>
<evidence type="ECO:0000256" key="6">
    <source>
        <dbReference type="ARBA" id="ARBA00022840"/>
    </source>
</evidence>
<sequence>MSSDPFPMSSPAAKALSSTVTADNKTEWSNMKTRVRNIFTGISGGGGAFEGVDSDSDDEGTYTATSTDVFDTEPLLPFPQRALVTLESTFHTLYGPLPLPEILRSIRLSLPLFFLIGSYWLLRSLKDPVITAICGVTVIPRAKMLSVFVVLGIVTVYNWLLDRVERYKLFYYFGIFYFLIFTFIAIRLSSELEDAKPNPSRLLGWISYCTIESFGSLMVSLFWSFTNSITPPDTQKSTYGFLTAVAQIGSILGPTIVTVGTGRMGIPMIYFIGACGMLGIVFGMHNYISIYGHEPIVKADTSKSSKKGAGIMEGINLFITHNYVKGIFAISCLFMVEVTIVDYTMKAFASFMGVFGQSTNTLSFLFSFLGTSFVIRSLGLRLTLLLFPTLCLIVILIVRMFPDLWVVFGAMMLLKGFSYALNNPTKEILYQPTSQGVKYKSKSWIDIFGARGSKAIGSIVTDAFKDSAANLVANGSLVAIAVASFLIFNARFMGRKYDEYMESGYVVGGDNSGLLDAYSGVEEGIEMAGGDEDDTACGLEEEGQSEVEDEGGREEEEDEEEEEEGGGTIITIAFKNSTFRSTNFFFLREDGFKEMKSVFFEEVEFLSDSVVGEEIEGRVYNCLEQRCGNTELES</sequence>
<evidence type="ECO:0000256" key="4">
    <source>
        <dbReference type="ARBA" id="ARBA00022692"/>
    </source>
</evidence>
<dbReference type="Pfam" id="PF03219">
    <property type="entry name" value="TLC"/>
    <property type="match status" value="2"/>
</dbReference>
<comment type="caution">
    <text evidence="11">The sequence shown here is derived from an EMBL/GenBank/DDBJ whole genome shotgun (WGS) entry which is preliminary data.</text>
</comment>
<dbReference type="Gene3D" id="1.20.1250.20">
    <property type="entry name" value="MFS general substrate transporter like domains"/>
    <property type="match status" value="1"/>
</dbReference>
<feature type="transmembrane region" description="Helical" evidence="9">
    <location>
        <begin position="237"/>
        <end position="257"/>
    </location>
</feature>
<proteinExistence type="inferred from homology"/>
<evidence type="ECO:0000256" key="5">
    <source>
        <dbReference type="ARBA" id="ARBA00022741"/>
    </source>
</evidence>
<evidence type="ECO:0000256" key="2">
    <source>
        <dbReference type="ARBA" id="ARBA00007127"/>
    </source>
</evidence>
<keyword evidence="4 9" id="KW-0812">Transmembrane</keyword>
<feature type="transmembrane region" description="Helical" evidence="9">
    <location>
        <begin position="378"/>
        <end position="397"/>
    </location>
</feature>
<keyword evidence="3 9" id="KW-0813">Transport</keyword>
<feature type="transmembrane region" description="Helical" evidence="9">
    <location>
        <begin position="269"/>
        <end position="288"/>
    </location>
</feature>
<keyword evidence="7 9" id="KW-1133">Transmembrane helix</keyword>
<feature type="transmembrane region" description="Helical" evidence="9">
    <location>
        <begin position="348"/>
        <end position="366"/>
    </location>
</feature>
<organism evidence="11 12">
    <name type="scientific">Triparma laevis f. inornata</name>
    <dbReference type="NCBI Taxonomy" id="1714386"/>
    <lineage>
        <taxon>Eukaryota</taxon>
        <taxon>Sar</taxon>
        <taxon>Stramenopiles</taxon>
        <taxon>Ochrophyta</taxon>
        <taxon>Bolidophyceae</taxon>
        <taxon>Parmales</taxon>
        <taxon>Triparmaceae</taxon>
        <taxon>Triparma</taxon>
    </lineage>
</organism>
<feature type="transmembrane region" description="Helical" evidence="9">
    <location>
        <begin position="202"/>
        <end position="225"/>
    </location>
</feature>
<evidence type="ECO:0000256" key="1">
    <source>
        <dbReference type="ARBA" id="ARBA00004141"/>
    </source>
</evidence>
<accession>A0A9W7BFJ7</accession>
<feature type="transmembrane region" description="Helical" evidence="9">
    <location>
        <begin position="169"/>
        <end position="190"/>
    </location>
</feature>
<comment type="subcellular location">
    <subcellularLocation>
        <location evidence="1 9">Membrane</location>
        <topology evidence="1 9">Multi-pass membrane protein</topology>
    </subcellularLocation>
</comment>
<dbReference type="EMBL" id="BLQM01000386">
    <property type="protein sequence ID" value="GMH86985.1"/>
    <property type="molecule type" value="Genomic_DNA"/>
</dbReference>
<protein>
    <recommendedName>
        <fullName evidence="9">ADP,ATP carrier protein</fullName>
    </recommendedName>
</protein>
<dbReference type="AlphaFoldDB" id="A0A9W7BFJ7"/>
<feature type="transmembrane region" description="Helical" evidence="9">
    <location>
        <begin position="468"/>
        <end position="488"/>
    </location>
</feature>
<dbReference type="InterPro" id="IPR004667">
    <property type="entry name" value="ADP_ATP_car_bac_type"/>
</dbReference>
<keyword evidence="5 9" id="KW-0547">Nucleotide-binding</keyword>
<feature type="compositionally biased region" description="Acidic residues" evidence="10">
    <location>
        <begin position="529"/>
        <end position="565"/>
    </location>
</feature>
<evidence type="ECO:0000313" key="11">
    <source>
        <dbReference type="EMBL" id="GMH86985.1"/>
    </source>
</evidence>
<evidence type="ECO:0000256" key="3">
    <source>
        <dbReference type="ARBA" id="ARBA00022448"/>
    </source>
</evidence>
<feature type="transmembrane region" description="Helical" evidence="9">
    <location>
        <begin position="129"/>
        <end position="157"/>
    </location>
</feature>
<feature type="region of interest" description="Disordered" evidence="10">
    <location>
        <begin position="529"/>
        <end position="567"/>
    </location>
</feature>
<comment type="similarity">
    <text evidence="2 9">Belongs to the ADP/ATP translocase tlc family.</text>
</comment>
<evidence type="ECO:0000256" key="8">
    <source>
        <dbReference type="ARBA" id="ARBA00023136"/>
    </source>
</evidence>
<reference evidence="12" key="1">
    <citation type="journal article" date="2023" name="Commun. Biol.">
        <title>Genome analysis of Parmales, the sister group of diatoms, reveals the evolutionary specialization of diatoms from phago-mixotrophs to photoautotrophs.</title>
        <authorList>
            <person name="Ban H."/>
            <person name="Sato S."/>
            <person name="Yoshikawa S."/>
            <person name="Yamada K."/>
            <person name="Nakamura Y."/>
            <person name="Ichinomiya M."/>
            <person name="Sato N."/>
            <person name="Blanc-Mathieu R."/>
            <person name="Endo H."/>
            <person name="Kuwata A."/>
            <person name="Ogata H."/>
        </authorList>
    </citation>
    <scope>NUCLEOTIDE SEQUENCE [LARGE SCALE GENOMIC DNA]</scope>
</reference>